<comment type="caution">
    <text evidence="6">The sequence shown here is derived from an EMBL/GenBank/DDBJ whole genome shotgun (WGS) entry which is preliminary data.</text>
</comment>
<evidence type="ECO:0000256" key="4">
    <source>
        <dbReference type="PROSITE-ProRule" id="PRU00335"/>
    </source>
</evidence>
<evidence type="ECO:0000259" key="5">
    <source>
        <dbReference type="PROSITE" id="PS50977"/>
    </source>
</evidence>
<gene>
    <name evidence="6" type="ORF">J2S67_001407</name>
</gene>
<dbReference type="Proteomes" id="UP001180715">
    <property type="component" value="Unassembled WGS sequence"/>
</dbReference>
<dbReference type="PROSITE" id="PS01081">
    <property type="entry name" value="HTH_TETR_1"/>
    <property type="match status" value="1"/>
</dbReference>
<dbReference type="InterPro" id="IPR023772">
    <property type="entry name" value="DNA-bd_HTH_TetR-type_CS"/>
</dbReference>
<dbReference type="InterPro" id="IPR050109">
    <property type="entry name" value="HTH-type_TetR-like_transc_reg"/>
</dbReference>
<keyword evidence="1" id="KW-0805">Transcription regulation</keyword>
<dbReference type="InterPro" id="IPR009057">
    <property type="entry name" value="Homeodomain-like_sf"/>
</dbReference>
<feature type="DNA-binding region" description="H-T-H motif" evidence="4">
    <location>
        <begin position="35"/>
        <end position="54"/>
    </location>
</feature>
<proteinExistence type="predicted"/>
<keyword evidence="3" id="KW-0804">Transcription</keyword>
<keyword evidence="7" id="KW-1185">Reference proteome</keyword>
<organism evidence="6 7">
    <name type="scientific">Pseudoglutamicibacter albus</name>
    <dbReference type="NCBI Taxonomy" id="98671"/>
    <lineage>
        <taxon>Bacteria</taxon>
        <taxon>Bacillati</taxon>
        <taxon>Actinomycetota</taxon>
        <taxon>Actinomycetes</taxon>
        <taxon>Micrococcales</taxon>
        <taxon>Micrococcaceae</taxon>
        <taxon>Pseudoglutamicibacter</taxon>
    </lineage>
</organism>
<dbReference type="PRINTS" id="PR00455">
    <property type="entry name" value="HTHTETR"/>
</dbReference>
<sequence>MSSSDRVARRKEATRKRIVEAAMQLFLKQGFEQTSVSQISEAADIGKGTFFTYFATKQDVLSFLGEQVMAAMTDADTPGAGAAVRLQRVFSAAGEWYVENEAPAGQMCIARISSLNQADVSSSCEPLMALLRSIVSEGLASGEFRPVDREAAVIMLASAYFAPVAQWTWQQDGPALPERLTQQLELALVAMVDTSSAREAS</sequence>
<name>A0ABU1Z0K2_9MICC</name>
<dbReference type="SUPFAM" id="SSF46689">
    <property type="entry name" value="Homeodomain-like"/>
    <property type="match status" value="1"/>
</dbReference>
<accession>A0ABU1Z0K2</accession>
<dbReference type="InterPro" id="IPR036271">
    <property type="entry name" value="Tet_transcr_reg_TetR-rel_C_sf"/>
</dbReference>
<dbReference type="PANTHER" id="PTHR30055:SF234">
    <property type="entry name" value="HTH-TYPE TRANSCRIPTIONAL REGULATOR BETI"/>
    <property type="match status" value="1"/>
</dbReference>
<dbReference type="RefSeq" id="WP_310247582.1">
    <property type="nucleotide sequence ID" value="NZ_JAVDXX010000001.1"/>
</dbReference>
<dbReference type="InterPro" id="IPR001647">
    <property type="entry name" value="HTH_TetR"/>
</dbReference>
<dbReference type="Pfam" id="PF00440">
    <property type="entry name" value="TetR_N"/>
    <property type="match status" value="1"/>
</dbReference>
<evidence type="ECO:0000256" key="3">
    <source>
        <dbReference type="ARBA" id="ARBA00023163"/>
    </source>
</evidence>
<evidence type="ECO:0000313" key="6">
    <source>
        <dbReference type="EMBL" id="MDR7294139.1"/>
    </source>
</evidence>
<dbReference type="Gene3D" id="1.10.357.10">
    <property type="entry name" value="Tetracycline Repressor, domain 2"/>
    <property type="match status" value="1"/>
</dbReference>
<dbReference type="EMBL" id="JAVDXX010000001">
    <property type="protein sequence ID" value="MDR7294139.1"/>
    <property type="molecule type" value="Genomic_DNA"/>
</dbReference>
<evidence type="ECO:0000313" key="7">
    <source>
        <dbReference type="Proteomes" id="UP001180715"/>
    </source>
</evidence>
<dbReference type="PANTHER" id="PTHR30055">
    <property type="entry name" value="HTH-TYPE TRANSCRIPTIONAL REGULATOR RUTR"/>
    <property type="match status" value="1"/>
</dbReference>
<evidence type="ECO:0000256" key="2">
    <source>
        <dbReference type="ARBA" id="ARBA00023125"/>
    </source>
</evidence>
<protein>
    <submittedName>
        <fullName evidence="6">AcrR family transcriptional regulator</fullName>
    </submittedName>
</protein>
<dbReference type="PROSITE" id="PS50977">
    <property type="entry name" value="HTH_TETR_2"/>
    <property type="match status" value="1"/>
</dbReference>
<feature type="domain" description="HTH tetR-type" evidence="5">
    <location>
        <begin position="12"/>
        <end position="72"/>
    </location>
</feature>
<dbReference type="SUPFAM" id="SSF48498">
    <property type="entry name" value="Tetracyclin repressor-like, C-terminal domain"/>
    <property type="match status" value="1"/>
</dbReference>
<keyword evidence="2 4" id="KW-0238">DNA-binding</keyword>
<evidence type="ECO:0000256" key="1">
    <source>
        <dbReference type="ARBA" id="ARBA00023015"/>
    </source>
</evidence>
<reference evidence="6" key="1">
    <citation type="submission" date="2023-07" db="EMBL/GenBank/DDBJ databases">
        <title>Sequencing the genomes of 1000 actinobacteria strains.</title>
        <authorList>
            <person name="Klenk H.-P."/>
        </authorList>
    </citation>
    <scope>NUCLEOTIDE SEQUENCE</scope>
    <source>
        <strain evidence="6">DSM 13068</strain>
    </source>
</reference>